<dbReference type="VEuPathDB" id="FungiDB:CC77DRAFT_147372"/>
<gene>
    <name evidence="1" type="ORF">CC77DRAFT_147372</name>
</gene>
<sequence length="277" mass="30453">MLRTPERPRQQFHAARSSSNHNLVFVCTTARQSKPPPPHIRRRRTMTLASTGVRSRKKSSDWRCRGSSPTQQHVFFKLCPLTLAACSKTKSHCRLVLLHPAHRHYCRGPGHALVACSSTWRAADVLSRPGPGAPLFVYSRMSGRPRGVACYCGAYPLTAAQPLTSPCHSRLVKCHSTVCAPSFLTGCCDKRKRSKSTTPLSEHVKGPLAGVNHCSVRVAHSPLDPNGRHLQEPTSLQTIHDACVPLFAFPALGAARHVQVARATWSRRANSHAFDVN</sequence>
<accession>A0A177DLS2</accession>
<name>A0A177DLS2_ALTAL</name>
<dbReference type="Proteomes" id="UP000077248">
    <property type="component" value="Unassembled WGS sequence"/>
</dbReference>
<reference evidence="1 2" key="1">
    <citation type="submission" date="2016-05" db="EMBL/GenBank/DDBJ databases">
        <title>Comparative analysis of secretome profiles of manganese(II)-oxidizing ascomycete fungi.</title>
        <authorList>
            <consortium name="DOE Joint Genome Institute"/>
            <person name="Zeiner C.A."/>
            <person name="Purvine S.O."/>
            <person name="Zink E.M."/>
            <person name="Wu S."/>
            <person name="Pasa-Tolic L."/>
            <person name="Chaput D.L."/>
            <person name="Haridas S."/>
            <person name="Grigoriev I.V."/>
            <person name="Santelli C.M."/>
            <person name="Hansel C.M."/>
        </authorList>
    </citation>
    <scope>NUCLEOTIDE SEQUENCE [LARGE SCALE GENOMIC DNA]</scope>
    <source>
        <strain evidence="1 2">SRC1lrK2f</strain>
    </source>
</reference>
<organism evidence="1 2">
    <name type="scientific">Alternaria alternata</name>
    <name type="common">Alternaria rot fungus</name>
    <name type="synonym">Torula alternata</name>
    <dbReference type="NCBI Taxonomy" id="5599"/>
    <lineage>
        <taxon>Eukaryota</taxon>
        <taxon>Fungi</taxon>
        <taxon>Dikarya</taxon>
        <taxon>Ascomycota</taxon>
        <taxon>Pezizomycotina</taxon>
        <taxon>Dothideomycetes</taxon>
        <taxon>Pleosporomycetidae</taxon>
        <taxon>Pleosporales</taxon>
        <taxon>Pleosporineae</taxon>
        <taxon>Pleosporaceae</taxon>
        <taxon>Alternaria</taxon>
        <taxon>Alternaria sect. Alternaria</taxon>
        <taxon>Alternaria alternata complex</taxon>
    </lineage>
</organism>
<dbReference type="GeneID" id="29115880"/>
<dbReference type="KEGG" id="aalt:CC77DRAFT_147372"/>
<protein>
    <submittedName>
        <fullName evidence="1">Uncharacterized protein</fullName>
    </submittedName>
</protein>
<dbReference type="EMBL" id="KV441480">
    <property type="protein sequence ID" value="OAG19962.1"/>
    <property type="molecule type" value="Genomic_DNA"/>
</dbReference>
<evidence type="ECO:0000313" key="2">
    <source>
        <dbReference type="Proteomes" id="UP000077248"/>
    </source>
</evidence>
<proteinExistence type="predicted"/>
<dbReference type="AlphaFoldDB" id="A0A177DLS2"/>
<evidence type="ECO:0000313" key="1">
    <source>
        <dbReference type="EMBL" id="OAG19962.1"/>
    </source>
</evidence>
<dbReference type="RefSeq" id="XP_018385383.1">
    <property type="nucleotide sequence ID" value="XM_018530286.1"/>
</dbReference>
<keyword evidence="2" id="KW-1185">Reference proteome</keyword>